<keyword evidence="2" id="KW-0812">Transmembrane</keyword>
<feature type="transmembrane region" description="Helical" evidence="2">
    <location>
        <begin position="44"/>
        <end position="68"/>
    </location>
</feature>
<evidence type="ECO:0000313" key="4">
    <source>
        <dbReference type="Proteomes" id="UP000829992"/>
    </source>
</evidence>
<dbReference type="PANTHER" id="PTHR42305:SF1">
    <property type="entry name" value="MEMBRANE PROTEIN RV1733C-RELATED"/>
    <property type="match status" value="1"/>
</dbReference>
<dbReference type="EMBL" id="CP097289">
    <property type="protein sequence ID" value="UQT56299.1"/>
    <property type="molecule type" value="Genomic_DNA"/>
</dbReference>
<reference evidence="3 4" key="1">
    <citation type="submission" date="2022-05" db="EMBL/GenBank/DDBJ databases">
        <authorList>
            <person name="Zhou X."/>
            <person name="Li K."/>
            <person name="Man Y."/>
        </authorList>
    </citation>
    <scope>NUCLEOTIDE SEQUENCE [LARGE SCALE GENOMIC DNA]</scope>
    <source>
        <strain evidence="3 4">MS405</strain>
    </source>
</reference>
<evidence type="ECO:0000256" key="2">
    <source>
        <dbReference type="SAM" id="Phobius"/>
    </source>
</evidence>
<feature type="region of interest" description="Disordered" evidence="1">
    <location>
        <begin position="1"/>
        <end position="26"/>
    </location>
</feature>
<evidence type="ECO:0000313" key="3">
    <source>
        <dbReference type="EMBL" id="UQT56299.1"/>
    </source>
</evidence>
<name>A0ABY4PSW9_9ACTN</name>
<protein>
    <recommendedName>
        <fullName evidence="5">Proline rich protein membrane protein</fullName>
    </recommendedName>
</protein>
<dbReference type="Proteomes" id="UP000829992">
    <property type="component" value="Chromosome"/>
</dbReference>
<feature type="compositionally biased region" description="Pro residues" evidence="1">
    <location>
        <begin position="1"/>
        <end position="12"/>
    </location>
</feature>
<sequence length="217" mass="23851">MAGPIPPAQPPPEEPRPPRVPQHPHTHPLLWRWRRNPLRRRTDLVQAWIAVGLFLAVLTATPAAVVLVGDAAHRHFEQSARHQAGTRHRTTAVLVHDAPRHPEPGSVEAKKSLYPVAVRFTDRHGHTRTAEADVEPALTAGNTIPVWVSDEGKLTGPPLTKEEVRDHTKGYAVLAAIAVPLVGAAAYACAHRRIERHNLAQWGAAWARTAPRWSTSP</sequence>
<keyword evidence="2" id="KW-1133">Transmembrane helix</keyword>
<evidence type="ECO:0008006" key="5">
    <source>
        <dbReference type="Google" id="ProtNLM"/>
    </source>
</evidence>
<gene>
    <name evidence="3" type="ORF">M4V62_15005</name>
</gene>
<accession>A0ABY4PSW9</accession>
<evidence type="ECO:0000256" key="1">
    <source>
        <dbReference type="SAM" id="MobiDB-lite"/>
    </source>
</evidence>
<dbReference type="InterPro" id="IPR039708">
    <property type="entry name" value="MT1774/Rv1733c-like"/>
</dbReference>
<organism evidence="3 4">
    <name type="scientific">Streptomyces durmitorensis</name>
    <dbReference type="NCBI Taxonomy" id="319947"/>
    <lineage>
        <taxon>Bacteria</taxon>
        <taxon>Bacillati</taxon>
        <taxon>Actinomycetota</taxon>
        <taxon>Actinomycetes</taxon>
        <taxon>Kitasatosporales</taxon>
        <taxon>Streptomycetaceae</taxon>
        <taxon>Streptomyces</taxon>
    </lineage>
</organism>
<feature type="transmembrane region" description="Helical" evidence="2">
    <location>
        <begin position="171"/>
        <end position="190"/>
    </location>
</feature>
<dbReference type="RefSeq" id="WP_249587764.1">
    <property type="nucleotide sequence ID" value="NZ_BAAAQL010000029.1"/>
</dbReference>
<keyword evidence="4" id="KW-1185">Reference proteome</keyword>
<dbReference type="PANTHER" id="PTHR42305">
    <property type="entry name" value="MEMBRANE PROTEIN RV1733C-RELATED"/>
    <property type="match status" value="1"/>
</dbReference>
<proteinExistence type="predicted"/>
<keyword evidence="2" id="KW-0472">Membrane</keyword>